<name>T0ZGX0_9ZZZZ</name>
<evidence type="ECO:0000256" key="20">
    <source>
        <dbReference type="ARBA" id="ARBA00049209"/>
    </source>
</evidence>
<dbReference type="GO" id="GO:0046872">
    <property type="term" value="F:metal ion binding"/>
    <property type="evidence" value="ECO:0007669"/>
    <property type="project" value="UniProtKB-KW"/>
</dbReference>
<dbReference type="Pfam" id="PF03853">
    <property type="entry name" value="YjeF_N"/>
    <property type="match status" value="1"/>
</dbReference>
<feature type="non-terminal residue" evidence="23">
    <location>
        <position position="462"/>
    </location>
</feature>
<sequence length="462" mass="47240">SGLHRPLSAEEMGVVEANAVGLGVPLDTLMERAGRAVAEEAAAHLPPAPAAVAVIAGSGNNGGDGTCAAHYLLDGGTAPEVWLLRPPSQIGSHSARRCWARIERRLPIHVGVPTATELAAFPLLIDGMLGTGQTGPLRDPYRAAAGAMTASRAPVLSVDLPTGTRDPAGLHPTWTVALTAPKSEMDPTTAGTVTVRDIGIPPAAWFETGPGEFRFFPSSRLEHDGRRSRVIVVGGGPYAGAPALAGLAALRSGAERATVVAPGGAARSVQSFSPDLVVEPIGGDRFAPTDVPAVTAFVEARHPQAVVLGMGVGAAPETIEAMGLLVRAWAGRRPMVVDADALRALGGALPTDPGPAPLVVTPNSGEFRRDFGGPAGADPAARRQHVTAAAERRGVTIVAKGDPDVISDGPRTVENRRHSPYQTVAGAGDILAGVLGHLLAEGLDGIAAGRLATYWVGEAGIR</sequence>
<evidence type="ECO:0000256" key="12">
    <source>
        <dbReference type="ARBA" id="ARBA00022958"/>
    </source>
</evidence>
<dbReference type="PROSITE" id="PS51383">
    <property type="entry name" value="YJEF_C_3"/>
    <property type="match status" value="1"/>
</dbReference>
<dbReference type="CDD" id="cd01171">
    <property type="entry name" value="YXKO-related"/>
    <property type="match status" value="1"/>
</dbReference>
<comment type="caution">
    <text evidence="23">The sequence shown here is derived from an EMBL/GenBank/DDBJ whole genome shotgun (WGS) entry which is preliminary data.</text>
</comment>
<dbReference type="InterPro" id="IPR029056">
    <property type="entry name" value="Ribokinase-like"/>
</dbReference>
<dbReference type="PANTHER" id="PTHR12592:SF0">
    <property type="entry name" value="ATP-DEPENDENT (S)-NAD(P)H-HYDRATE DEHYDRATASE"/>
    <property type="match status" value="1"/>
</dbReference>
<evidence type="ECO:0000256" key="16">
    <source>
        <dbReference type="ARBA" id="ARBA00023268"/>
    </source>
</evidence>
<evidence type="ECO:0000256" key="8">
    <source>
        <dbReference type="ARBA" id="ARBA00022723"/>
    </source>
</evidence>
<evidence type="ECO:0000256" key="11">
    <source>
        <dbReference type="ARBA" id="ARBA00022857"/>
    </source>
</evidence>
<keyword evidence="11" id="KW-0521">NADP</keyword>
<dbReference type="SUPFAM" id="SSF64153">
    <property type="entry name" value="YjeF N-terminal domain-like"/>
    <property type="match status" value="1"/>
</dbReference>
<feature type="domain" description="YjeF N-terminal" evidence="22">
    <location>
        <begin position="12"/>
        <end position="206"/>
    </location>
</feature>
<comment type="catalytic activity">
    <reaction evidence="20">
        <text>(6S)-NADPHX + ADP = AMP + phosphate + NADPH + H(+)</text>
        <dbReference type="Rhea" id="RHEA:32235"/>
        <dbReference type="ChEBI" id="CHEBI:15378"/>
        <dbReference type="ChEBI" id="CHEBI:43474"/>
        <dbReference type="ChEBI" id="CHEBI:57783"/>
        <dbReference type="ChEBI" id="CHEBI:64076"/>
        <dbReference type="ChEBI" id="CHEBI:456215"/>
        <dbReference type="ChEBI" id="CHEBI:456216"/>
        <dbReference type="EC" id="4.2.1.136"/>
    </reaction>
</comment>
<dbReference type="NCBIfam" id="TIGR00197">
    <property type="entry name" value="yjeF_nterm"/>
    <property type="match status" value="1"/>
</dbReference>
<evidence type="ECO:0000256" key="19">
    <source>
        <dbReference type="ARBA" id="ARBA00048238"/>
    </source>
</evidence>
<evidence type="ECO:0000259" key="21">
    <source>
        <dbReference type="PROSITE" id="PS51383"/>
    </source>
</evidence>
<comment type="catalytic activity">
    <reaction evidence="19">
        <text>(6S)-NADHX + ADP = AMP + phosphate + NADH + H(+)</text>
        <dbReference type="Rhea" id="RHEA:32223"/>
        <dbReference type="ChEBI" id="CHEBI:15378"/>
        <dbReference type="ChEBI" id="CHEBI:43474"/>
        <dbReference type="ChEBI" id="CHEBI:57945"/>
        <dbReference type="ChEBI" id="CHEBI:64074"/>
        <dbReference type="ChEBI" id="CHEBI:456215"/>
        <dbReference type="ChEBI" id="CHEBI:456216"/>
        <dbReference type="EC" id="4.2.1.136"/>
    </reaction>
</comment>
<feature type="non-terminal residue" evidence="23">
    <location>
        <position position="1"/>
    </location>
</feature>
<evidence type="ECO:0000256" key="14">
    <source>
        <dbReference type="ARBA" id="ARBA00023235"/>
    </source>
</evidence>
<keyword evidence="16" id="KW-0511">Multifunctional enzyme</keyword>
<keyword evidence="8" id="KW-0479">Metal-binding</keyword>
<comment type="catalytic activity">
    <reaction evidence="2">
        <text>(6R)-NADPHX = (6S)-NADPHX</text>
        <dbReference type="Rhea" id="RHEA:32227"/>
        <dbReference type="ChEBI" id="CHEBI:64076"/>
        <dbReference type="ChEBI" id="CHEBI:64077"/>
        <dbReference type="EC" id="5.1.99.6"/>
    </reaction>
</comment>
<evidence type="ECO:0000256" key="15">
    <source>
        <dbReference type="ARBA" id="ARBA00023239"/>
    </source>
</evidence>
<comment type="cofactor">
    <cofactor evidence="3">
        <name>K(+)</name>
        <dbReference type="ChEBI" id="CHEBI:29103"/>
    </cofactor>
</comment>
<keyword evidence="14" id="KW-0413">Isomerase</keyword>
<dbReference type="HAMAP" id="MF_01965">
    <property type="entry name" value="NADHX_dehydratase"/>
    <property type="match status" value="1"/>
</dbReference>
<dbReference type="EMBL" id="AUZY01008994">
    <property type="protein sequence ID" value="EQD44073.1"/>
    <property type="molecule type" value="Genomic_DNA"/>
</dbReference>
<evidence type="ECO:0000256" key="7">
    <source>
        <dbReference type="ARBA" id="ARBA00013129"/>
    </source>
</evidence>
<dbReference type="GO" id="GO:0110051">
    <property type="term" value="P:metabolite repair"/>
    <property type="evidence" value="ECO:0007669"/>
    <property type="project" value="TreeGrafter"/>
</dbReference>
<evidence type="ECO:0000256" key="10">
    <source>
        <dbReference type="ARBA" id="ARBA00022840"/>
    </source>
</evidence>
<evidence type="ECO:0000256" key="6">
    <source>
        <dbReference type="ARBA" id="ARBA00012228"/>
    </source>
</evidence>
<dbReference type="HAMAP" id="MF_01966">
    <property type="entry name" value="NADHX_epimerase"/>
    <property type="match status" value="1"/>
</dbReference>
<dbReference type="Gene3D" id="3.40.1190.20">
    <property type="match status" value="1"/>
</dbReference>
<dbReference type="Pfam" id="PF01256">
    <property type="entry name" value="Carb_kinase"/>
    <property type="match status" value="1"/>
</dbReference>
<reference evidence="23" key="1">
    <citation type="submission" date="2013-08" db="EMBL/GenBank/DDBJ databases">
        <authorList>
            <person name="Mendez C."/>
            <person name="Richter M."/>
            <person name="Ferrer M."/>
            <person name="Sanchez J."/>
        </authorList>
    </citation>
    <scope>NUCLEOTIDE SEQUENCE</scope>
</reference>
<evidence type="ECO:0000256" key="13">
    <source>
        <dbReference type="ARBA" id="ARBA00023027"/>
    </source>
</evidence>
<evidence type="ECO:0000256" key="3">
    <source>
        <dbReference type="ARBA" id="ARBA00001958"/>
    </source>
</evidence>
<dbReference type="SUPFAM" id="SSF53613">
    <property type="entry name" value="Ribokinase-like"/>
    <property type="match status" value="1"/>
</dbReference>
<dbReference type="EC" id="4.2.1.136" evidence="7"/>
<keyword evidence="23" id="KW-0418">Kinase</keyword>
<comment type="function">
    <text evidence="17">Bifunctional enzyme that catalyzes the epimerization of the S- and R-forms of NAD(P)HX and the dehydration of the S-form of NAD(P)HX at the expense of ADP, which is converted to AMP. This allows the repair of both epimers of NAD(P)HX, a damaged form of NAD(P)H that is a result of enzymatic or heat-dependent hydration.</text>
</comment>
<dbReference type="InterPro" id="IPR030677">
    <property type="entry name" value="Nnr"/>
</dbReference>
<dbReference type="PANTHER" id="PTHR12592">
    <property type="entry name" value="ATP-DEPENDENT (S)-NAD(P)H-HYDRATE DEHYDRATASE FAMILY MEMBER"/>
    <property type="match status" value="1"/>
</dbReference>
<comment type="similarity">
    <text evidence="5">In the C-terminal section; belongs to the NnrD/CARKD family.</text>
</comment>
<keyword evidence="9" id="KW-0547">Nucleotide-binding</keyword>
<keyword evidence="12" id="KW-0630">Potassium</keyword>
<feature type="domain" description="YjeF C-terminal" evidence="21">
    <location>
        <begin position="207"/>
        <end position="462"/>
    </location>
</feature>
<keyword evidence="10" id="KW-0067">ATP-binding</keyword>
<dbReference type="PIRSF" id="PIRSF017184">
    <property type="entry name" value="Nnr"/>
    <property type="match status" value="1"/>
</dbReference>
<evidence type="ECO:0000313" key="23">
    <source>
        <dbReference type="EMBL" id="EQD44073.1"/>
    </source>
</evidence>
<evidence type="ECO:0000256" key="9">
    <source>
        <dbReference type="ARBA" id="ARBA00022741"/>
    </source>
</evidence>
<dbReference type="EC" id="5.1.99.6" evidence="6"/>
<keyword evidence="23" id="KW-0808">Transferase</keyword>
<dbReference type="GO" id="GO:0052856">
    <property type="term" value="F:NAD(P)HX epimerase activity"/>
    <property type="evidence" value="ECO:0007669"/>
    <property type="project" value="UniProtKB-EC"/>
</dbReference>
<proteinExistence type="inferred from homology"/>
<comment type="catalytic activity">
    <reaction evidence="1">
        <text>(6R)-NADHX = (6S)-NADHX</text>
        <dbReference type="Rhea" id="RHEA:32215"/>
        <dbReference type="ChEBI" id="CHEBI:64074"/>
        <dbReference type="ChEBI" id="CHEBI:64075"/>
        <dbReference type="EC" id="5.1.99.6"/>
    </reaction>
</comment>
<evidence type="ECO:0000256" key="4">
    <source>
        <dbReference type="ARBA" id="ARBA00006001"/>
    </source>
</evidence>
<gene>
    <name evidence="23" type="ORF">B1B_13652</name>
</gene>
<reference evidence="23" key="2">
    <citation type="journal article" date="2014" name="ISME J.">
        <title>Microbial stratification in low pH oxic and suboxic macroscopic growths along an acid mine drainage.</title>
        <authorList>
            <person name="Mendez-Garcia C."/>
            <person name="Mesa V."/>
            <person name="Sprenger R.R."/>
            <person name="Richter M."/>
            <person name="Diez M.S."/>
            <person name="Solano J."/>
            <person name="Bargiela R."/>
            <person name="Golyshina O.V."/>
            <person name="Manteca A."/>
            <person name="Ramos J.L."/>
            <person name="Gallego J.R."/>
            <person name="Llorente I."/>
            <person name="Martins Dos Santos V.A."/>
            <person name="Jensen O.N."/>
            <person name="Pelaez A.I."/>
            <person name="Sanchez J."/>
            <person name="Ferrer M."/>
        </authorList>
    </citation>
    <scope>NUCLEOTIDE SEQUENCE</scope>
</reference>
<dbReference type="NCBIfam" id="TIGR00196">
    <property type="entry name" value="yjeF_cterm"/>
    <property type="match status" value="1"/>
</dbReference>
<organism evidence="23">
    <name type="scientific">mine drainage metagenome</name>
    <dbReference type="NCBI Taxonomy" id="410659"/>
    <lineage>
        <taxon>unclassified sequences</taxon>
        <taxon>metagenomes</taxon>
        <taxon>ecological metagenomes</taxon>
    </lineage>
</organism>
<keyword evidence="13" id="KW-0520">NAD</keyword>
<dbReference type="Gene3D" id="3.40.50.10260">
    <property type="entry name" value="YjeF N-terminal domain"/>
    <property type="match status" value="1"/>
</dbReference>
<evidence type="ECO:0000256" key="17">
    <source>
        <dbReference type="ARBA" id="ARBA00025153"/>
    </source>
</evidence>
<evidence type="ECO:0000256" key="1">
    <source>
        <dbReference type="ARBA" id="ARBA00000013"/>
    </source>
</evidence>
<accession>T0ZGX0</accession>
<evidence type="ECO:0000259" key="22">
    <source>
        <dbReference type="PROSITE" id="PS51385"/>
    </source>
</evidence>
<keyword evidence="15" id="KW-0456">Lyase</keyword>
<dbReference type="InterPro" id="IPR004443">
    <property type="entry name" value="YjeF_N_dom"/>
</dbReference>
<dbReference type="AlphaFoldDB" id="T0ZGX0"/>
<evidence type="ECO:0000256" key="5">
    <source>
        <dbReference type="ARBA" id="ARBA00009524"/>
    </source>
</evidence>
<dbReference type="GO" id="GO:0052855">
    <property type="term" value="F:ADP-dependent NAD(P)H-hydrate dehydratase activity"/>
    <property type="evidence" value="ECO:0007669"/>
    <property type="project" value="UniProtKB-EC"/>
</dbReference>
<comment type="similarity">
    <text evidence="4">In the N-terminal section; belongs to the NnrE/AIBP family.</text>
</comment>
<dbReference type="PROSITE" id="PS51385">
    <property type="entry name" value="YJEF_N"/>
    <property type="match status" value="1"/>
</dbReference>
<dbReference type="GO" id="GO:0016301">
    <property type="term" value="F:kinase activity"/>
    <property type="evidence" value="ECO:0007669"/>
    <property type="project" value="UniProtKB-KW"/>
</dbReference>
<evidence type="ECO:0000256" key="2">
    <source>
        <dbReference type="ARBA" id="ARBA00000909"/>
    </source>
</evidence>
<dbReference type="InterPro" id="IPR000631">
    <property type="entry name" value="CARKD"/>
</dbReference>
<evidence type="ECO:0000256" key="18">
    <source>
        <dbReference type="ARBA" id="ARBA00032624"/>
    </source>
</evidence>
<protein>
    <recommendedName>
        <fullName evidence="18">Nicotinamide nucleotide repair protein</fullName>
        <ecNumber evidence="7">4.2.1.136</ecNumber>
        <ecNumber evidence="6">5.1.99.6</ecNumber>
    </recommendedName>
</protein>
<dbReference type="InterPro" id="IPR036652">
    <property type="entry name" value="YjeF_N_dom_sf"/>
</dbReference>
<dbReference type="GO" id="GO:0005524">
    <property type="term" value="F:ATP binding"/>
    <property type="evidence" value="ECO:0007669"/>
    <property type="project" value="UniProtKB-KW"/>
</dbReference>